<reference evidence="2 3" key="1">
    <citation type="submission" date="2021-06" db="EMBL/GenBank/DDBJ databases">
        <title>Ecological speciation of a Streptomyces species isolated from different habitats and geographic origins.</title>
        <authorList>
            <person name="Wang J."/>
        </authorList>
    </citation>
    <scope>NUCLEOTIDE SEQUENCE [LARGE SCALE GENOMIC DNA]</scope>
    <source>
        <strain evidence="2 3">FXJ8.012</strain>
    </source>
</reference>
<gene>
    <name evidence="2" type="ORF">KVH32_35035</name>
</gene>
<accession>A0ABS7WFJ7</accession>
<dbReference type="EMBL" id="JAHSTP010000026">
    <property type="protein sequence ID" value="MBZ6156328.1"/>
    <property type="molecule type" value="Genomic_DNA"/>
</dbReference>
<feature type="compositionally biased region" description="Polar residues" evidence="1">
    <location>
        <begin position="146"/>
        <end position="161"/>
    </location>
</feature>
<evidence type="ECO:0000313" key="2">
    <source>
        <dbReference type="EMBL" id="MBZ6156328.1"/>
    </source>
</evidence>
<protein>
    <submittedName>
        <fullName evidence="2">Uncharacterized protein</fullName>
    </submittedName>
</protein>
<dbReference type="Proteomes" id="UP000758701">
    <property type="component" value="Unassembled WGS sequence"/>
</dbReference>
<keyword evidence="3" id="KW-1185">Reference proteome</keyword>
<comment type="caution">
    <text evidence="2">The sequence shown here is derived from an EMBL/GenBank/DDBJ whole genome shotgun (WGS) entry which is preliminary data.</text>
</comment>
<organism evidence="2 3">
    <name type="scientific">Streptomyces olivaceus</name>
    <dbReference type="NCBI Taxonomy" id="47716"/>
    <lineage>
        <taxon>Bacteria</taxon>
        <taxon>Bacillati</taxon>
        <taxon>Actinomycetota</taxon>
        <taxon>Actinomycetes</taxon>
        <taxon>Kitasatosporales</taxon>
        <taxon>Streptomycetaceae</taxon>
        <taxon>Streptomyces</taxon>
    </lineage>
</organism>
<proteinExistence type="predicted"/>
<evidence type="ECO:0000313" key="3">
    <source>
        <dbReference type="Proteomes" id="UP000758701"/>
    </source>
</evidence>
<evidence type="ECO:0000256" key="1">
    <source>
        <dbReference type="SAM" id="MobiDB-lite"/>
    </source>
</evidence>
<feature type="compositionally biased region" description="Low complexity" evidence="1">
    <location>
        <begin position="126"/>
        <end position="145"/>
    </location>
</feature>
<feature type="region of interest" description="Disordered" evidence="1">
    <location>
        <begin position="126"/>
        <end position="161"/>
    </location>
</feature>
<dbReference type="RefSeq" id="WP_224287857.1">
    <property type="nucleotide sequence ID" value="NZ_JAHSST010000030.1"/>
</dbReference>
<sequence>MRWNGIHVDACAAVLGRSGQTAVAVAEGRHDAGETAADGSLPTGVIDDGPAAEPAVQAGGPLTDRSTAAGDIFLIVPSNCGHQGLDHLAPASCVRGRTVGGSAAEAEQHSHGGSAAVGAATAYPADYSDTSAASPTTSDVSAPSTGTALTRGSCSATAAPA</sequence>
<name>A0ABS7WFJ7_STROV</name>